<dbReference type="AlphaFoldDB" id="A0A5D9BXM1"/>
<sequence>MFDRKALFDKIREVKGHPLTQADVDAVNAVLDGLQPGTDPRWLIEARKDLGLKEIPGAQHAPRIINMLKLLRYPFSDDETPWCGTAMAAWMTQAGIAPPPQAYRAANWRDWGMPCTPQVGAVGVKSRVGGNHVTMIVGITADRKFYKGLGANQSNGVNIADFPVDVIDSFRWPSTVAVAGLSLPVMPRGTLVGSEA</sequence>
<evidence type="ECO:0000313" key="1">
    <source>
        <dbReference type="EMBL" id="TZG24116.1"/>
    </source>
</evidence>
<dbReference type="InterPro" id="IPR013423">
    <property type="entry name" value="CHP02594"/>
</dbReference>
<gene>
    <name evidence="1" type="ORF">FYJ91_19980</name>
</gene>
<accession>A0A5D9BXM1</accession>
<dbReference type="EMBL" id="VTOU01000007">
    <property type="protein sequence ID" value="TZG24116.1"/>
    <property type="molecule type" value="Genomic_DNA"/>
</dbReference>
<dbReference type="RefSeq" id="WP_149524091.1">
    <property type="nucleotide sequence ID" value="NZ_VTOU01000007.1"/>
</dbReference>
<organism evidence="1 2">
    <name type="scientific">Sphingomonas montanisoli</name>
    <dbReference type="NCBI Taxonomy" id="2606412"/>
    <lineage>
        <taxon>Bacteria</taxon>
        <taxon>Pseudomonadati</taxon>
        <taxon>Pseudomonadota</taxon>
        <taxon>Alphaproteobacteria</taxon>
        <taxon>Sphingomonadales</taxon>
        <taxon>Sphingomonadaceae</taxon>
        <taxon>Sphingomonas</taxon>
    </lineage>
</organism>
<comment type="caution">
    <text evidence="1">The sequence shown here is derived from an EMBL/GenBank/DDBJ whole genome shotgun (WGS) entry which is preliminary data.</text>
</comment>
<dbReference type="NCBIfam" id="TIGR02594">
    <property type="entry name" value="TIGR02594 family protein"/>
    <property type="match status" value="1"/>
</dbReference>
<keyword evidence="2" id="KW-1185">Reference proteome</keyword>
<name>A0A5D9BXM1_9SPHN</name>
<dbReference type="Proteomes" id="UP000322077">
    <property type="component" value="Unassembled WGS sequence"/>
</dbReference>
<evidence type="ECO:0000313" key="2">
    <source>
        <dbReference type="Proteomes" id="UP000322077"/>
    </source>
</evidence>
<protein>
    <submittedName>
        <fullName evidence="1">TIGR02594 family protein</fullName>
    </submittedName>
</protein>
<reference evidence="1 2" key="1">
    <citation type="submission" date="2019-08" db="EMBL/GenBank/DDBJ databases">
        <authorList>
            <person name="Wang G."/>
            <person name="Xu Z."/>
        </authorList>
    </citation>
    <scope>NUCLEOTIDE SEQUENCE [LARGE SCALE GENOMIC DNA]</scope>
    <source>
        <strain evidence="1 2">ZX</strain>
    </source>
</reference>
<proteinExistence type="predicted"/>